<dbReference type="SMART" id="SM00857">
    <property type="entry name" value="Resolvase"/>
    <property type="match status" value="1"/>
</dbReference>
<dbReference type="InterPro" id="IPR038109">
    <property type="entry name" value="DNA_bind_recomb_sf"/>
</dbReference>
<dbReference type="Pfam" id="PF00239">
    <property type="entry name" value="Resolvase"/>
    <property type="match status" value="1"/>
</dbReference>
<protein>
    <submittedName>
        <fullName evidence="4">Site-specific DNA recombinase</fullName>
    </submittedName>
</protein>
<dbReference type="RefSeq" id="WP_139241718.1">
    <property type="nucleotide sequence ID" value="NZ_FRCP01000008.1"/>
</dbReference>
<dbReference type="STRING" id="1120996.SAMN02746066_01427"/>
<dbReference type="OrthoDB" id="9769353at2"/>
<dbReference type="EMBL" id="FRCP01000008">
    <property type="protein sequence ID" value="SHM28988.1"/>
    <property type="molecule type" value="Genomic_DNA"/>
</dbReference>
<evidence type="ECO:0000313" key="5">
    <source>
        <dbReference type="Proteomes" id="UP000184038"/>
    </source>
</evidence>
<dbReference type="InterPro" id="IPR011109">
    <property type="entry name" value="DNA_bind_recombinase_dom"/>
</dbReference>
<gene>
    <name evidence="4" type="ORF">SAMN02746066_01427</name>
</gene>
<evidence type="ECO:0000313" key="4">
    <source>
        <dbReference type="EMBL" id="SHM28988.1"/>
    </source>
</evidence>
<dbReference type="Pfam" id="PF13408">
    <property type="entry name" value="Zn_ribbon_recom"/>
    <property type="match status" value="1"/>
</dbReference>
<dbReference type="CDD" id="cd00338">
    <property type="entry name" value="Ser_Recombinase"/>
    <property type="match status" value="1"/>
</dbReference>
<dbReference type="PROSITE" id="PS51736">
    <property type="entry name" value="RECOMBINASES_3"/>
    <property type="match status" value="1"/>
</dbReference>
<feature type="coiled-coil region" evidence="1">
    <location>
        <begin position="443"/>
        <end position="473"/>
    </location>
</feature>
<dbReference type="Pfam" id="PF07508">
    <property type="entry name" value="Recombinase"/>
    <property type="match status" value="1"/>
</dbReference>
<feature type="domain" description="Resolvase/invertase-type recombinase catalytic" evidence="2">
    <location>
        <begin position="30"/>
        <end position="178"/>
    </location>
</feature>
<dbReference type="InterPro" id="IPR050639">
    <property type="entry name" value="SSR_resolvase"/>
</dbReference>
<organism evidence="4 5">
    <name type="scientific">Anaerosporobacter mobilis DSM 15930</name>
    <dbReference type="NCBI Taxonomy" id="1120996"/>
    <lineage>
        <taxon>Bacteria</taxon>
        <taxon>Bacillati</taxon>
        <taxon>Bacillota</taxon>
        <taxon>Clostridia</taxon>
        <taxon>Lachnospirales</taxon>
        <taxon>Lachnospiraceae</taxon>
        <taxon>Anaerosporobacter</taxon>
    </lineage>
</organism>
<dbReference type="InterPro" id="IPR006119">
    <property type="entry name" value="Resolv_N"/>
</dbReference>
<dbReference type="Gene3D" id="3.40.50.1390">
    <property type="entry name" value="Resolvase, N-terminal catalytic domain"/>
    <property type="match status" value="1"/>
</dbReference>
<dbReference type="SUPFAM" id="SSF53041">
    <property type="entry name" value="Resolvase-like"/>
    <property type="match status" value="1"/>
</dbReference>
<dbReference type="GO" id="GO:0003677">
    <property type="term" value="F:DNA binding"/>
    <property type="evidence" value="ECO:0007669"/>
    <property type="project" value="InterPro"/>
</dbReference>
<keyword evidence="1" id="KW-0175">Coiled coil</keyword>
<name>A0A1M7HKN0_9FIRM</name>
<dbReference type="AlphaFoldDB" id="A0A1M7HKN0"/>
<evidence type="ECO:0000256" key="1">
    <source>
        <dbReference type="SAM" id="Coils"/>
    </source>
</evidence>
<dbReference type="PROSITE" id="PS51737">
    <property type="entry name" value="RECOMBINASE_DNA_BIND"/>
    <property type="match status" value="1"/>
</dbReference>
<evidence type="ECO:0000259" key="3">
    <source>
        <dbReference type="PROSITE" id="PS51737"/>
    </source>
</evidence>
<sequence>MISLAKNVTVIPAKKIIGTQKPTEKVQKTRVAAYCRVSTDSDEQESSYDTQIEHYTTYIKSHPEWTLAGIYADDGISGMNTKKRDEFQRMINDCNDGKIDMIITKSISRFARNTVDCLNYTRALKNKNIGVYFEKENINTLDAKGEVLMTIMASLAQQESESLSANVRLGLQFRYQQGKVQVNHNWFLGYTKDEDGHLIIDPEQAEVVKRIYREYLEGKSFLQIKRSLEADEIRNGAGNKKWHESNIRQILTNEKYIGDALLQKTYTVDILDKKREANKGQVPKYYVEDSHEAIIPKDIFLKVQEEIARRANLTNGTTKRKRIYSGRYALSGMVFCAHCSDIFRRIKWNNRGCKSTVWRCVSRVEKDGPDCPARTVHEELIHEVVIKAINEAFREKETILPLLRENIESSLEEINLSQIATIDDQMKSMQQELLATVNSKNTGDELGMEIRRLRDEKQALQNEQALRQDLKTRIDEMMRFLNDLPCELTDYEEEYVRTLLERITVYDDHIIVEFKSGIEIQIDKEV</sequence>
<dbReference type="Gene3D" id="3.90.1750.20">
    <property type="entry name" value="Putative Large Serine Recombinase, Chain B, Domain 2"/>
    <property type="match status" value="1"/>
</dbReference>
<accession>A0A1M7HKN0</accession>
<dbReference type="Proteomes" id="UP000184038">
    <property type="component" value="Unassembled WGS sequence"/>
</dbReference>
<feature type="domain" description="Recombinase" evidence="3">
    <location>
        <begin position="187"/>
        <end position="313"/>
    </location>
</feature>
<dbReference type="InterPro" id="IPR036162">
    <property type="entry name" value="Resolvase-like_N_sf"/>
</dbReference>
<evidence type="ECO:0000259" key="2">
    <source>
        <dbReference type="PROSITE" id="PS51736"/>
    </source>
</evidence>
<proteinExistence type="predicted"/>
<keyword evidence="5" id="KW-1185">Reference proteome</keyword>
<dbReference type="InterPro" id="IPR025827">
    <property type="entry name" value="Zn_ribbon_recom_dom"/>
</dbReference>
<reference evidence="4 5" key="1">
    <citation type="submission" date="2016-11" db="EMBL/GenBank/DDBJ databases">
        <authorList>
            <person name="Jaros S."/>
            <person name="Januszkiewicz K."/>
            <person name="Wedrychowicz H."/>
        </authorList>
    </citation>
    <scope>NUCLEOTIDE SEQUENCE [LARGE SCALE GENOMIC DNA]</scope>
    <source>
        <strain evidence="4 5">DSM 15930</strain>
    </source>
</reference>
<dbReference type="PANTHER" id="PTHR30461:SF23">
    <property type="entry name" value="DNA RECOMBINASE-RELATED"/>
    <property type="match status" value="1"/>
</dbReference>
<dbReference type="PANTHER" id="PTHR30461">
    <property type="entry name" value="DNA-INVERTASE FROM LAMBDOID PROPHAGE"/>
    <property type="match status" value="1"/>
</dbReference>
<dbReference type="GO" id="GO:0000150">
    <property type="term" value="F:DNA strand exchange activity"/>
    <property type="evidence" value="ECO:0007669"/>
    <property type="project" value="InterPro"/>
</dbReference>